<reference evidence="6" key="1">
    <citation type="submission" date="2014-03" db="EMBL/GenBank/DDBJ databases">
        <title>The Genome Sequence of Puccinia striiformis f. sp. tritici PST-78.</title>
        <authorList>
            <consortium name="The Broad Institute Genome Sequencing Platform"/>
            <person name="Cuomo C."/>
            <person name="Hulbert S."/>
            <person name="Chen X."/>
            <person name="Walker B."/>
            <person name="Young S.K."/>
            <person name="Zeng Q."/>
            <person name="Gargeya S."/>
            <person name="Fitzgerald M."/>
            <person name="Haas B."/>
            <person name="Abouelleil A."/>
            <person name="Alvarado L."/>
            <person name="Arachchi H.M."/>
            <person name="Berlin A.M."/>
            <person name="Chapman S.B."/>
            <person name="Goldberg J."/>
            <person name="Griggs A."/>
            <person name="Gujja S."/>
            <person name="Hansen M."/>
            <person name="Howarth C."/>
            <person name="Imamovic A."/>
            <person name="Larimer J."/>
            <person name="McCowan C."/>
            <person name="Montmayeur A."/>
            <person name="Murphy C."/>
            <person name="Neiman D."/>
            <person name="Pearson M."/>
            <person name="Priest M."/>
            <person name="Roberts A."/>
            <person name="Saif S."/>
            <person name="Shea T."/>
            <person name="Sisk P."/>
            <person name="Sykes S."/>
            <person name="Wortman J."/>
            <person name="Nusbaum C."/>
            <person name="Birren B."/>
        </authorList>
    </citation>
    <scope>NUCLEOTIDE SEQUENCE [LARGE SCALE GENOMIC DNA]</scope>
    <source>
        <strain evidence="6">race PST-78</strain>
    </source>
</reference>
<sequence length="776" mass="85920">MRINTMKGPKSNLQSAIKSPPARSSSHVSNRVPPQSALKAKQSHQPLRPIELAFEVGDIFQVKGEYAEADGSVWLNVMSPVSGLRGIVPLHKFRILGLPGTPACEQPNRLQSGQQSTPHPQSDHGKFLHSRSLQRFRKRLSTNSISNNSSFKSPPPTPREETPGSHSESFPFPSVDLHQFPTDPSPARGRQSISLTSKKAPDSPGPRAISNSRVRFLSQSCQSNTPSPKQKSALQLEPLSQLKSCAPLKLLYGVVKYSFTGEAEHELDAQAGEPITINAYSGDFGWFVCKPITRLGGPGLLPVSHVQIRDVATGMELSHENVESFVRSSGLPRVDEWKEATAAYLNCSIPLGLFETPEISSPLDVLPTVTFLEPSHASQTDLPSFPPENPVLASSELVRAWQIRQMEDTPPVETVEPPDLPTPSPRDSVDQPGASYSPFIDGYAESLIEAQGELWFTLKVELPSNDPDQSGNTLAIHRSYEELLKFDRALQSKLRIMSETAAEELQMPWLMEHVSVKMVDQMFYSYQVDELTGFLEQLAQASLEIRELREVFDFLGPRQDDLELEENMAATELTGEDAIIQYLDEMAITSKIDDQIDNFHKYSPSASQYTFPDRSTTSSVSDSFKFHSHYSSPSLDHTPSTPISPFPTKFKPCSSPLIQSVTKSFYSSDGQFAKMKICDLHSSDAIAIKVPNDIGLDELTTKIRNRHEGAERSIRLKFIQTDSLDLSCINFGDSDSSADYSAVVPPHLGSGTFVQIDSDAQLRDWMATEEKFVLYI</sequence>
<evidence type="ECO:0000313" key="5">
    <source>
        <dbReference type="EMBL" id="KNE94419.1"/>
    </source>
</evidence>
<dbReference type="Pfam" id="PF00018">
    <property type="entry name" value="SH3_1"/>
    <property type="match status" value="1"/>
</dbReference>
<name>A0A0L0V5Z1_9BASI</name>
<evidence type="ECO:0000256" key="1">
    <source>
        <dbReference type="ARBA" id="ARBA00022443"/>
    </source>
</evidence>
<dbReference type="Gene3D" id="3.30.1520.10">
    <property type="entry name" value="Phox-like domain"/>
    <property type="match status" value="1"/>
</dbReference>
<evidence type="ECO:0000256" key="2">
    <source>
        <dbReference type="PROSITE-ProRule" id="PRU00192"/>
    </source>
</evidence>
<evidence type="ECO:0000256" key="3">
    <source>
        <dbReference type="SAM" id="MobiDB-lite"/>
    </source>
</evidence>
<dbReference type="PROSITE" id="PS50002">
    <property type="entry name" value="SH3"/>
    <property type="match status" value="2"/>
</dbReference>
<evidence type="ECO:0000259" key="4">
    <source>
        <dbReference type="PROSITE" id="PS50002"/>
    </source>
</evidence>
<dbReference type="EMBL" id="AJIL01000117">
    <property type="protein sequence ID" value="KNE94419.1"/>
    <property type="molecule type" value="Genomic_DNA"/>
</dbReference>
<feature type="region of interest" description="Disordered" evidence="3">
    <location>
        <begin position="407"/>
        <end position="435"/>
    </location>
</feature>
<dbReference type="SUPFAM" id="SSF64268">
    <property type="entry name" value="PX domain"/>
    <property type="match status" value="1"/>
</dbReference>
<keyword evidence="1 2" id="KW-0728">SH3 domain</keyword>
<dbReference type="InterPro" id="IPR001452">
    <property type="entry name" value="SH3_domain"/>
</dbReference>
<dbReference type="STRING" id="1165861.A0A0L0V5Z1"/>
<feature type="compositionally biased region" description="Polar residues" evidence="3">
    <location>
        <begin position="108"/>
        <end position="120"/>
    </location>
</feature>
<proteinExistence type="predicted"/>
<dbReference type="InterPro" id="IPR036028">
    <property type="entry name" value="SH3-like_dom_sf"/>
</dbReference>
<evidence type="ECO:0000313" key="6">
    <source>
        <dbReference type="Proteomes" id="UP000054564"/>
    </source>
</evidence>
<dbReference type="Gene3D" id="2.30.30.40">
    <property type="entry name" value="SH3 Domains"/>
    <property type="match status" value="1"/>
</dbReference>
<dbReference type="GO" id="GO:0035091">
    <property type="term" value="F:phosphatidylinositol binding"/>
    <property type="evidence" value="ECO:0007669"/>
    <property type="project" value="InterPro"/>
</dbReference>
<feature type="domain" description="SH3" evidence="4">
    <location>
        <begin position="33"/>
        <end position="98"/>
    </location>
</feature>
<protein>
    <recommendedName>
        <fullName evidence="4">SH3 domain-containing protein</fullName>
    </recommendedName>
</protein>
<organism evidence="5 6">
    <name type="scientific">Puccinia striiformis f. sp. tritici PST-78</name>
    <dbReference type="NCBI Taxonomy" id="1165861"/>
    <lineage>
        <taxon>Eukaryota</taxon>
        <taxon>Fungi</taxon>
        <taxon>Dikarya</taxon>
        <taxon>Basidiomycota</taxon>
        <taxon>Pucciniomycotina</taxon>
        <taxon>Pucciniomycetes</taxon>
        <taxon>Pucciniales</taxon>
        <taxon>Pucciniaceae</taxon>
        <taxon>Puccinia</taxon>
    </lineage>
</organism>
<keyword evidence="6" id="KW-1185">Reference proteome</keyword>
<dbReference type="OrthoDB" id="548867at2759"/>
<dbReference type="SMART" id="SM00326">
    <property type="entry name" value="SH3"/>
    <property type="match status" value="2"/>
</dbReference>
<accession>A0A0L0V5Z1</accession>
<comment type="caution">
    <text evidence="5">The sequence shown here is derived from an EMBL/GenBank/DDBJ whole genome shotgun (WGS) entry which is preliminary data.</text>
</comment>
<dbReference type="InterPro" id="IPR036871">
    <property type="entry name" value="PX_dom_sf"/>
</dbReference>
<feature type="region of interest" description="Disordered" evidence="3">
    <location>
        <begin position="104"/>
        <end position="128"/>
    </location>
</feature>
<feature type="region of interest" description="Disordered" evidence="3">
    <location>
        <begin position="1"/>
        <end position="44"/>
    </location>
</feature>
<feature type="compositionally biased region" description="Polar residues" evidence="3">
    <location>
        <begin position="11"/>
        <end position="33"/>
    </location>
</feature>
<dbReference type="Proteomes" id="UP000054564">
    <property type="component" value="Unassembled WGS sequence"/>
</dbReference>
<feature type="compositionally biased region" description="Low complexity" evidence="3">
    <location>
        <begin position="408"/>
        <end position="417"/>
    </location>
</feature>
<gene>
    <name evidence="5" type="ORF">PSTG_12214</name>
</gene>
<dbReference type="AlphaFoldDB" id="A0A0L0V5Z1"/>
<feature type="compositionally biased region" description="Polar residues" evidence="3">
    <location>
        <begin position="141"/>
        <end position="152"/>
    </location>
</feature>
<feature type="domain" description="SH3" evidence="4">
    <location>
        <begin position="248"/>
        <end position="311"/>
    </location>
</feature>
<feature type="region of interest" description="Disordered" evidence="3">
    <location>
        <begin position="140"/>
        <end position="210"/>
    </location>
</feature>
<dbReference type="SUPFAM" id="SSF50044">
    <property type="entry name" value="SH3-domain"/>
    <property type="match status" value="2"/>
</dbReference>